<gene>
    <name evidence="3" type="ORF">FKR84_00560</name>
</gene>
<dbReference type="RefSeq" id="WP_141420234.1">
    <property type="nucleotide sequence ID" value="NZ_VIAR01000001.1"/>
</dbReference>
<feature type="coiled-coil region" evidence="1">
    <location>
        <begin position="39"/>
        <end position="80"/>
    </location>
</feature>
<name>A0A508A3S3_9FLAO</name>
<sequence length="293" mass="33942">MSEKKNVKVLQLLIIVLGISLIGLSFYTYNFYTNSVNSASQLKRQNDLLKSDLQEMQDDYQKLIESNSNLRTNLKTEQERIIILLDSLNAMELDFERYRKYRVQADLLKMEKKRLLKTVDSLTQKNRALLSTIDSTKSQIENQRFVADSILEANAKLNEKIEKASVLQLSGLHTEAVYLKKNRNIYATKKANKAEKIRVCFTVNKNLIVDAGEKTFFIQVINPKNNLMGKKMSKNYKKQILYYSESTNLQYNNEEVDVCILMQAQPKNLLEGRYIVNIFDGPRRLASTSFKLQ</sequence>
<comment type="caution">
    <text evidence="3">The sequence shown here is derived from an EMBL/GenBank/DDBJ whole genome shotgun (WGS) entry which is preliminary data.</text>
</comment>
<dbReference type="EMBL" id="VIAR01000001">
    <property type="protein sequence ID" value="TQD40502.1"/>
    <property type="molecule type" value="Genomic_DNA"/>
</dbReference>
<evidence type="ECO:0008006" key="5">
    <source>
        <dbReference type="Google" id="ProtNLM"/>
    </source>
</evidence>
<evidence type="ECO:0000256" key="2">
    <source>
        <dbReference type="SAM" id="Phobius"/>
    </source>
</evidence>
<evidence type="ECO:0000313" key="4">
    <source>
        <dbReference type="Proteomes" id="UP000317169"/>
    </source>
</evidence>
<keyword evidence="2" id="KW-0812">Transmembrane</keyword>
<reference evidence="3 4" key="1">
    <citation type="submission" date="2019-06" db="EMBL/GenBank/DDBJ databases">
        <title>Flavibacter putida gen. nov., sp. nov., a novel marine bacterium of the family Flavobacteriaceae isolated from coastal seawater.</title>
        <authorList>
            <person name="Feng X."/>
        </authorList>
    </citation>
    <scope>NUCLEOTIDE SEQUENCE [LARGE SCALE GENOMIC DNA]</scope>
    <source>
        <strain evidence="3 4">PLHSN227</strain>
    </source>
</reference>
<dbReference type="AlphaFoldDB" id="A0A508A3S3"/>
<dbReference type="Proteomes" id="UP000317169">
    <property type="component" value="Unassembled WGS sequence"/>
</dbReference>
<feature type="transmembrane region" description="Helical" evidence="2">
    <location>
        <begin position="12"/>
        <end position="32"/>
    </location>
</feature>
<organism evidence="3 4">
    <name type="scientific">Haloflavibacter putidus</name>
    <dbReference type="NCBI Taxonomy" id="2576776"/>
    <lineage>
        <taxon>Bacteria</taxon>
        <taxon>Pseudomonadati</taxon>
        <taxon>Bacteroidota</taxon>
        <taxon>Flavobacteriia</taxon>
        <taxon>Flavobacteriales</taxon>
        <taxon>Flavobacteriaceae</taxon>
        <taxon>Haloflavibacter</taxon>
    </lineage>
</organism>
<protein>
    <recommendedName>
        <fullName evidence="5">Chromosome partitioning protein ParA</fullName>
    </recommendedName>
</protein>
<keyword evidence="2" id="KW-1133">Transmembrane helix</keyword>
<evidence type="ECO:0000313" key="3">
    <source>
        <dbReference type="EMBL" id="TQD40502.1"/>
    </source>
</evidence>
<keyword evidence="2" id="KW-0472">Membrane</keyword>
<proteinExistence type="predicted"/>
<keyword evidence="4" id="KW-1185">Reference proteome</keyword>
<accession>A0A508A3S3</accession>
<keyword evidence="1" id="KW-0175">Coiled coil</keyword>
<evidence type="ECO:0000256" key="1">
    <source>
        <dbReference type="SAM" id="Coils"/>
    </source>
</evidence>
<dbReference type="OrthoDB" id="1115172at2"/>